<evidence type="ECO:0000313" key="2">
    <source>
        <dbReference type="Proteomes" id="UP000321157"/>
    </source>
</evidence>
<comment type="caution">
    <text evidence="1">The sequence shown here is derived from an EMBL/GenBank/DDBJ whole genome shotgun (WGS) entry which is preliminary data.</text>
</comment>
<sequence length="77" mass="8977">MEMKCVRERIVRHVGDILQSPSIFRLMHEEYLAEGYTADLLPGCVILRLEDGEIHFAWKNGMIVERVYSYRAQQHAG</sequence>
<dbReference type="RefSeq" id="WP_146811775.1">
    <property type="nucleotide sequence ID" value="NZ_BJXX01000168.1"/>
</dbReference>
<reference evidence="1 2" key="1">
    <citation type="submission" date="2019-07" db="EMBL/GenBank/DDBJ databases">
        <title>Whole genome shotgun sequence of Aneurinibacillus danicus NBRC 102444.</title>
        <authorList>
            <person name="Hosoyama A."/>
            <person name="Uohara A."/>
            <person name="Ohji S."/>
            <person name="Ichikawa N."/>
        </authorList>
    </citation>
    <scope>NUCLEOTIDE SEQUENCE [LARGE SCALE GENOMIC DNA]</scope>
    <source>
        <strain evidence="1 2">NBRC 102444</strain>
    </source>
</reference>
<accession>A0A511VB23</accession>
<keyword evidence="2" id="KW-1185">Reference proteome</keyword>
<evidence type="ECO:0000313" key="1">
    <source>
        <dbReference type="EMBL" id="GEN36136.1"/>
    </source>
</evidence>
<name>A0A511VB23_9BACL</name>
<proteinExistence type="predicted"/>
<gene>
    <name evidence="1" type="ORF">ADA01nite_35960</name>
</gene>
<dbReference type="EMBL" id="BJXX01000168">
    <property type="protein sequence ID" value="GEN36136.1"/>
    <property type="molecule type" value="Genomic_DNA"/>
</dbReference>
<dbReference type="AlphaFoldDB" id="A0A511VB23"/>
<protein>
    <submittedName>
        <fullName evidence="1">Uncharacterized protein</fullName>
    </submittedName>
</protein>
<organism evidence="1 2">
    <name type="scientific">Aneurinibacillus danicus</name>
    <dbReference type="NCBI Taxonomy" id="267746"/>
    <lineage>
        <taxon>Bacteria</taxon>
        <taxon>Bacillati</taxon>
        <taxon>Bacillota</taxon>
        <taxon>Bacilli</taxon>
        <taxon>Bacillales</taxon>
        <taxon>Paenibacillaceae</taxon>
        <taxon>Aneurinibacillus group</taxon>
        <taxon>Aneurinibacillus</taxon>
    </lineage>
</organism>
<dbReference type="Proteomes" id="UP000321157">
    <property type="component" value="Unassembled WGS sequence"/>
</dbReference>